<protein>
    <recommendedName>
        <fullName evidence="4">Secreted protein</fullName>
    </recommendedName>
</protein>
<reference evidence="2" key="1">
    <citation type="thesis" date="2021" institute="BYU ScholarsArchive" country="Provo, UT, USA">
        <title>Applications of and Algorithms for Genome Assembly and Genomic Analyses with an Emphasis on Marine Teleosts.</title>
        <authorList>
            <person name="Pickett B.D."/>
        </authorList>
    </citation>
    <scope>NUCLEOTIDE SEQUENCE</scope>
    <source>
        <strain evidence="2">HI-2016</strain>
    </source>
</reference>
<keyword evidence="3" id="KW-1185">Reference proteome</keyword>
<evidence type="ECO:0008006" key="4">
    <source>
        <dbReference type="Google" id="ProtNLM"/>
    </source>
</evidence>
<evidence type="ECO:0000313" key="3">
    <source>
        <dbReference type="Proteomes" id="UP000824540"/>
    </source>
</evidence>
<name>A0A8T2NYV9_9TELE</name>
<dbReference type="Proteomes" id="UP000824540">
    <property type="component" value="Unassembled WGS sequence"/>
</dbReference>
<comment type="caution">
    <text evidence="2">The sequence shown here is derived from an EMBL/GenBank/DDBJ whole genome shotgun (WGS) entry which is preliminary data.</text>
</comment>
<gene>
    <name evidence="2" type="ORF">JZ751_016037</name>
</gene>
<evidence type="ECO:0000256" key="1">
    <source>
        <dbReference type="SAM" id="SignalP"/>
    </source>
</evidence>
<proteinExistence type="predicted"/>
<dbReference type="EMBL" id="JAFBMS010000027">
    <property type="protein sequence ID" value="KAG9342602.1"/>
    <property type="molecule type" value="Genomic_DNA"/>
</dbReference>
<evidence type="ECO:0000313" key="2">
    <source>
        <dbReference type="EMBL" id="KAG9342602.1"/>
    </source>
</evidence>
<keyword evidence="1" id="KW-0732">Signal</keyword>
<dbReference type="AlphaFoldDB" id="A0A8T2NYV9"/>
<feature type="chain" id="PRO_5035830125" description="Secreted protein" evidence="1">
    <location>
        <begin position="26"/>
        <end position="99"/>
    </location>
</feature>
<accession>A0A8T2NYV9</accession>
<organism evidence="2 3">
    <name type="scientific">Albula glossodonta</name>
    <name type="common">roundjaw bonefish</name>
    <dbReference type="NCBI Taxonomy" id="121402"/>
    <lineage>
        <taxon>Eukaryota</taxon>
        <taxon>Metazoa</taxon>
        <taxon>Chordata</taxon>
        <taxon>Craniata</taxon>
        <taxon>Vertebrata</taxon>
        <taxon>Euteleostomi</taxon>
        <taxon>Actinopterygii</taxon>
        <taxon>Neopterygii</taxon>
        <taxon>Teleostei</taxon>
        <taxon>Albuliformes</taxon>
        <taxon>Albulidae</taxon>
        <taxon>Albula</taxon>
    </lineage>
</organism>
<feature type="signal peptide" evidence="1">
    <location>
        <begin position="1"/>
        <end position="25"/>
    </location>
</feature>
<sequence>MRQRKEHYNFLMVAFFTLVIVAVDAATDVVRAVNSQGALQLLLLLPQLHGVHQVVDVDQRPHGGGEPGLDVAVLPHHQHAEVLPSDLQVAPQPVNHVGC</sequence>